<dbReference type="SUPFAM" id="SSF141371">
    <property type="entry name" value="PilZ domain-like"/>
    <property type="match status" value="1"/>
</dbReference>
<dbReference type="GO" id="GO:0035438">
    <property type="term" value="F:cyclic-di-GMP binding"/>
    <property type="evidence" value="ECO:0007669"/>
    <property type="project" value="InterPro"/>
</dbReference>
<dbReference type="HOGENOM" id="CLU_180682_0_0_6"/>
<dbReference type="InterPro" id="IPR009875">
    <property type="entry name" value="PilZ_domain"/>
</dbReference>
<dbReference type="Pfam" id="PF07238">
    <property type="entry name" value="PilZ"/>
    <property type="match status" value="1"/>
</dbReference>
<protein>
    <recommendedName>
        <fullName evidence="1">PilZ domain-containing protein</fullName>
    </recommendedName>
</protein>
<name>A0A0C5V6X1_9GAMM</name>
<proteinExistence type="predicted"/>
<dbReference type="OrthoDB" id="5290589at2"/>
<dbReference type="Proteomes" id="UP000032266">
    <property type="component" value="Chromosome"/>
</dbReference>
<dbReference type="STRING" id="1445510.YC6258_03134"/>
<evidence type="ECO:0000259" key="1">
    <source>
        <dbReference type="Pfam" id="PF07238"/>
    </source>
</evidence>
<reference evidence="2 3" key="1">
    <citation type="submission" date="2014-01" db="EMBL/GenBank/DDBJ databases">
        <title>Full genme sequencing of cellulolytic bacterium Gynuella sunshinyii YC6258T gen. nov., sp. nov.</title>
        <authorList>
            <person name="Khan H."/>
            <person name="Chung E.J."/>
            <person name="Chung Y.R."/>
        </authorList>
    </citation>
    <scope>NUCLEOTIDE SEQUENCE [LARGE SCALE GENOMIC DNA]</scope>
    <source>
        <strain evidence="2 3">YC6258</strain>
    </source>
</reference>
<dbReference type="RefSeq" id="WP_052830288.1">
    <property type="nucleotide sequence ID" value="NZ_CP007142.1"/>
</dbReference>
<evidence type="ECO:0000313" key="3">
    <source>
        <dbReference type="Proteomes" id="UP000032266"/>
    </source>
</evidence>
<keyword evidence="3" id="KW-1185">Reference proteome</keyword>
<gene>
    <name evidence="2" type="ORF">YC6258_03134</name>
</gene>
<dbReference type="KEGG" id="gsn:YC6258_03134"/>
<evidence type="ECO:0000313" key="2">
    <source>
        <dbReference type="EMBL" id="AJQ95170.1"/>
    </source>
</evidence>
<sequence length="101" mass="11432">MTTQAIDYVEKRDYIRMPINATAKVHRRNIPDVVCLCRNLSAAGMLLEIDRELPIHSRLTVTLPSQTEGFSSLVASVIVTRCVDYHGDRYLIGARIDEIMN</sequence>
<organism evidence="2 3">
    <name type="scientific">Gynuella sunshinyii YC6258</name>
    <dbReference type="NCBI Taxonomy" id="1445510"/>
    <lineage>
        <taxon>Bacteria</taxon>
        <taxon>Pseudomonadati</taxon>
        <taxon>Pseudomonadota</taxon>
        <taxon>Gammaproteobacteria</taxon>
        <taxon>Oceanospirillales</taxon>
        <taxon>Saccharospirillaceae</taxon>
        <taxon>Gynuella</taxon>
    </lineage>
</organism>
<accession>A0A0C5V6X1</accession>
<dbReference type="EMBL" id="CP007142">
    <property type="protein sequence ID" value="AJQ95170.1"/>
    <property type="molecule type" value="Genomic_DNA"/>
</dbReference>
<feature type="domain" description="PilZ" evidence="1">
    <location>
        <begin position="10"/>
        <end position="97"/>
    </location>
</feature>
<dbReference type="Gene3D" id="2.40.10.220">
    <property type="entry name" value="predicted glycosyltransferase like domains"/>
    <property type="match status" value="1"/>
</dbReference>
<dbReference type="AlphaFoldDB" id="A0A0C5V6X1"/>